<evidence type="ECO:0000256" key="3">
    <source>
        <dbReference type="ARBA" id="ARBA00022475"/>
    </source>
</evidence>
<sequence length="258" mass="27551">MTIMQAFLCGLVYYLAIGNMPFVGLWTLQRPLVCGLVTGIILGKPLVGAMTGASINLVYLGFISAGGSMPADMALSGILGTAFAITGGLDTKTALSLAVPIGLLGTIVWYARMTYGSIFVHVADRYIEKEQYQKIWRANVLYPQLLTALITIIPCGLAAYFGASYINGFVHALGGTVLTIFKVIGGLMPALGIAITLQYIYKEDARVFLYLGFVLATYSKLGLLPLGVIAGLAAVIYVQLISKKTSANQLDEEGEDFD</sequence>
<feature type="transmembrane region" description="Helical" evidence="9">
    <location>
        <begin position="71"/>
        <end position="89"/>
    </location>
</feature>
<evidence type="ECO:0000256" key="1">
    <source>
        <dbReference type="ARBA" id="ARBA00004651"/>
    </source>
</evidence>
<evidence type="ECO:0000256" key="8">
    <source>
        <dbReference type="ARBA" id="ARBA00023136"/>
    </source>
</evidence>
<comment type="subcellular location">
    <subcellularLocation>
        <location evidence="1">Cell membrane</location>
        <topology evidence="1">Multi-pass membrane protein</topology>
    </subcellularLocation>
</comment>
<keyword evidence="6 9" id="KW-0812">Transmembrane</keyword>
<feature type="transmembrane region" description="Helical" evidence="9">
    <location>
        <begin position="141"/>
        <end position="163"/>
    </location>
</feature>
<reference evidence="10 11" key="1">
    <citation type="submission" date="2015-01" db="EMBL/GenBank/DDBJ databases">
        <title>Comparative genomics of the lactic acid bacteria isolated from the honey bee gut.</title>
        <authorList>
            <person name="Ellegaard K.M."/>
            <person name="Tamarit D."/>
            <person name="Javelind E."/>
            <person name="Olofsson T."/>
            <person name="Andersson S.G."/>
            <person name="Vasquez A."/>
        </authorList>
    </citation>
    <scope>NUCLEOTIDE SEQUENCE [LARGE SCALE GENOMIC DNA]</scope>
    <source>
        <strain evidence="10 11">Bin4</strain>
    </source>
</reference>
<evidence type="ECO:0000256" key="6">
    <source>
        <dbReference type="ARBA" id="ARBA00022692"/>
    </source>
</evidence>
<protein>
    <submittedName>
        <fullName evidence="10">PTS Man IIC</fullName>
    </submittedName>
</protein>
<feature type="transmembrane region" description="Helical" evidence="9">
    <location>
        <begin position="169"/>
        <end position="195"/>
    </location>
</feature>
<dbReference type="STRING" id="1218492.JG30_01160"/>
<dbReference type="AlphaFoldDB" id="A0A0F4LXX6"/>
<dbReference type="GO" id="GO:0005886">
    <property type="term" value="C:plasma membrane"/>
    <property type="evidence" value="ECO:0007669"/>
    <property type="project" value="UniProtKB-SubCell"/>
</dbReference>
<evidence type="ECO:0000313" key="11">
    <source>
        <dbReference type="Proteomes" id="UP000033558"/>
    </source>
</evidence>
<dbReference type="Pfam" id="PF03609">
    <property type="entry name" value="EII-Sor"/>
    <property type="match status" value="1"/>
</dbReference>
<dbReference type="OrthoDB" id="9815089at2"/>
<feature type="transmembrane region" description="Helical" evidence="9">
    <location>
        <begin position="207"/>
        <end position="240"/>
    </location>
</feature>
<proteinExistence type="predicted"/>
<organism evidence="10 11">
    <name type="scientific">Bombilactobacillus mellifer</name>
    <dbReference type="NCBI Taxonomy" id="1218492"/>
    <lineage>
        <taxon>Bacteria</taxon>
        <taxon>Bacillati</taxon>
        <taxon>Bacillota</taxon>
        <taxon>Bacilli</taxon>
        <taxon>Lactobacillales</taxon>
        <taxon>Lactobacillaceae</taxon>
        <taxon>Bombilactobacillus</taxon>
    </lineage>
</organism>
<evidence type="ECO:0000256" key="4">
    <source>
        <dbReference type="ARBA" id="ARBA00022597"/>
    </source>
</evidence>
<keyword evidence="8 9" id="KW-0472">Membrane</keyword>
<keyword evidence="11" id="KW-1185">Reference proteome</keyword>
<evidence type="ECO:0000256" key="2">
    <source>
        <dbReference type="ARBA" id="ARBA00022448"/>
    </source>
</evidence>
<dbReference type="InterPro" id="IPR004700">
    <property type="entry name" value="PTS_IIC_man"/>
</dbReference>
<evidence type="ECO:0000256" key="9">
    <source>
        <dbReference type="SAM" id="Phobius"/>
    </source>
</evidence>
<feature type="transmembrane region" description="Helical" evidence="9">
    <location>
        <begin position="95"/>
        <end position="120"/>
    </location>
</feature>
<keyword evidence="2" id="KW-0813">Transport</keyword>
<comment type="caution">
    <text evidence="10">The sequence shown here is derived from an EMBL/GenBank/DDBJ whole genome shotgun (WGS) entry which is preliminary data.</text>
</comment>
<gene>
    <name evidence="10" type="ORF">JG30_01160</name>
</gene>
<keyword evidence="3" id="KW-1003">Cell membrane</keyword>
<dbReference type="PANTHER" id="PTHR32502:SF8">
    <property type="entry name" value="N-ACETYLGALACTOSAMINE PERMEASE IIC COMPONENT 1"/>
    <property type="match status" value="1"/>
</dbReference>
<dbReference type="GO" id="GO:0009401">
    <property type="term" value="P:phosphoenolpyruvate-dependent sugar phosphotransferase system"/>
    <property type="evidence" value="ECO:0007669"/>
    <property type="project" value="UniProtKB-KW"/>
</dbReference>
<evidence type="ECO:0000256" key="7">
    <source>
        <dbReference type="ARBA" id="ARBA00022989"/>
    </source>
</evidence>
<dbReference type="PANTHER" id="PTHR32502">
    <property type="entry name" value="N-ACETYLGALACTOSAMINE PERMEASE II COMPONENT-RELATED"/>
    <property type="match status" value="1"/>
</dbReference>
<keyword evidence="7 9" id="KW-1133">Transmembrane helix</keyword>
<evidence type="ECO:0000256" key="5">
    <source>
        <dbReference type="ARBA" id="ARBA00022683"/>
    </source>
</evidence>
<dbReference type="PATRIC" id="fig|1218492.5.peg.229"/>
<feature type="transmembrane region" description="Helical" evidence="9">
    <location>
        <begin position="7"/>
        <end position="28"/>
    </location>
</feature>
<name>A0A0F4LXX6_9LACO</name>
<keyword evidence="5" id="KW-0598">Phosphotransferase system</keyword>
<feature type="transmembrane region" description="Helical" evidence="9">
    <location>
        <begin position="40"/>
        <end position="59"/>
    </location>
</feature>
<dbReference type="InterPro" id="IPR050303">
    <property type="entry name" value="GatZ_KbaZ_carbometab"/>
</dbReference>
<evidence type="ECO:0000313" key="10">
    <source>
        <dbReference type="EMBL" id="KJY63208.1"/>
    </source>
</evidence>
<dbReference type="Proteomes" id="UP000033558">
    <property type="component" value="Unassembled WGS sequence"/>
</dbReference>
<dbReference type="PROSITE" id="PS51106">
    <property type="entry name" value="PTS_EIIC_TYPE_4"/>
    <property type="match status" value="1"/>
</dbReference>
<dbReference type="HOGENOM" id="CLU_069101_3_1_9"/>
<keyword evidence="4" id="KW-0762">Sugar transport</keyword>
<dbReference type="EMBL" id="JXJQ01000002">
    <property type="protein sequence ID" value="KJY63208.1"/>
    <property type="molecule type" value="Genomic_DNA"/>
</dbReference>
<accession>A0A0F4LXX6</accession>
<dbReference type="RefSeq" id="WP_046315269.1">
    <property type="nucleotide sequence ID" value="NZ_JAMBKR010000011.1"/>
</dbReference>